<name>A0A0L0UQ34_9BASI</name>
<feature type="region of interest" description="Disordered" evidence="1">
    <location>
        <begin position="133"/>
        <end position="158"/>
    </location>
</feature>
<organism evidence="2 3">
    <name type="scientific">Puccinia striiformis f. sp. tritici PST-78</name>
    <dbReference type="NCBI Taxonomy" id="1165861"/>
    <lineage>
        <taxon>Eukaryota</taxon>
        <taxon>Fungi</taxon>
        <taxon>Dikarya</taxon>
        <taxon>Basidiomycota</taxon>
        <taxon>Pucciniomycotina</taxon>
        <taxon>Pucciniomycetes</taxon>
        <taxon>Pucciniales</taxon>
        <taxon>Pucciniaceae</taxon>
        <taxon>Puccinia</taxon>
    </lineage>
</organism>
<dbReference type="PANTHER" id="PTHR31569:SF4">
    <property type="entry name" value="SWIM-TYPE DOMAIN-CONTAINING PROTEIN"/>
    <property type="match status" value="1"/>
</dbReference>
<proteinExistence type="predicted"/>
<evidence type="ECO:0000313" key="2">
    <source>
        <dbReference type="EMBL" id="KNE89080.1"/>
    </source>
</evidence>
<evidence type="ECO:0008006" key="4">
    <source>
        <dbReference type="Google" id="ProtNLM"/>
    </source>
</evidence>
<dbReference type="EMBL" id="AJIL01000527">
    <property type="protein sequence ID" value="KNE89080.1"/>
    <property type="molecule type" value="Genomic_DNA"/>
</dbReference>
<evidence type="ECO:0000256" key="1">
    <source>
        <dbReference type="SAM" id="MobiDB-lite"/>
    </source>
</evidence>
<protein>
    <recommendedName>
        <fullName evidence="4">FAR1 domain-containing protein</fullName>
    </recommendedName>
</protein>
<evidence type="ECO:0000313" key="3">
    <source>
        <dbReference type="Proteomes" id="UP000054564"/>
    </source>
</evidence>
<comment type="caution">
    <text evidence="2">The sequence shown here is derived from an EMBL/GenBank/DDBJ whole genome shotgun (WGS) entry which is preliminary data.</text>
</comment>
<gene>
    <name evidence="2" type="ORF">PSTG_17462</name>
</gene>
<dbReference type="STRING" id="1165861.A0A0L0UQ34"/>
<sequence>MTYQSQKGLYDAAQSWAKDNGYAIIITHSTNNDTEKRFTYQCDRSGICHSREKTTGNYYKKKNHWKIIIKEPHHNHPPSEDSSAHAIHRRLNEEQKALVVQLTHAGVWPLQIKSALMQETETPSLFIHSKHNLQLPKPDENRPSPRPIPNRSPRLRNL</sequence>
<accession>A0A0L0UQ34</accession>
<keyword evidence="3" id="KW-1185">Reference proteome</keyword>
<dbReference type="Proteomes" id="UP000054564">
    <property type="component" value="Unassembled WGS sequence"/>
</dbReference>
<dbReference type="AlphaFoldDB" id="A0A0L0UQ34"/>
<dbReference type="InterPro" id="IPR052579">
    <property type="entry name" value="Zinc_finger_SWIM"/>
</dbReference>
<reference evidence="3" key="1">
    <citation type="submission" date="2014-03" db="EMBL/GenBank/DDBJ databases">
        <title>The Genome Sequence of Puccinia striiformis f. sp. tritici PST-78.</title>
        <authorList>
            <consortium name="The Broad Institute Genome Sequencing Platform"/>
            <person name="Cuomo C."/>
            <person name="Hulbert S."/>
            <person name="Chen X."/>
            <person name="Walker B."/>
            <person name="Young S.K."/>
            <person name="Zeng Q."/>
            <person name="Gargeya S."/>
            <person name="Fitzgerald M."/>
            <person name="Haas B."/>
            <person name="Abouelleil A."/>
            <person name="Alvarado L."/>
            <person name="Arachchi H.M."/>
            <person name="Berlin A.M."/>
            <person name="Chapman S.B."/>
            <person name="Goldberg J."/>
            <person name="Griggs A."/>
            <person name="Gujja S."/>
            <person name="Hansen M."/>
            <person name="Howarth C."/>
            <person name="Imamovic A."/>
            <person name="Larimer J."/>
            <person name="McCowan C."/>
            <person name="Montmayeur A."/>
            <person name="Murphy C."/>
            <person name="Neiman D."/>
            <person name="Pearson M."/>
            <person name="Priest M."/>
            <person name="Roberts A."/>
            <person name="Saif S."/>
            <person name="Shea T."/>
            <person name="Sisk P."/>
            <person name="Sykes S."/>
            <person name="Wortman J."/>
            <person name="Nusbaum C."/>
            <person name="Birren B."/>
        </authorList>
    </citation>
    <scope>NUCLEOTIDE SEQUENCE [LARGE SCALE GENOMIC DNA]</scope>
    <source>
        <strain evidence="3">race PST-78</strain>
    </source>
</reference>
<dbReference type="PANTHER" id="PTHR31569">
    <property type="entry name" value="SWIM-TYPE DOMAIN-CONTAINING PROTEIN"/>
    <property type="match status" value="1"/>
</dbReference>